<evidence type="ECO:0000313" key="2">
    <source>
        <dbReference type="EMBL" id="CAK7212158.1"/>
    </source>
</evidence>
<dbReference type="InterPro" id="IPR053181">
    <property type="entry name" value="EcdB-like_regulator"/>
</dbReference>
<feature type="compositionally biased region" description="Polar residues" evidence="1">
    <location>
        <begin position="622"/>
        <end position="632"/>
    </location>
</feature>
<dbReference type="PANTHER" id="PTHR47785:SF4">
    <property type="entry name" value="ZN(II)2CYS6 TRANSCRIPTION FACTOR (EUROFUNG)"/>
    <property type="match status" value="1"/>
</dbReference>
<reference evidence="2 3" key="1">
    <citation type="submission" date="2024-01" db="EMBL/GenBank/DDBJ databases">
        <authorList>
            <person name="Allen C."/>
            <person name="Tagirdzhanova G."/>
        </authorList>
    </citation>
    <scope>NUCLEOTIDE SEQUENCE [LARGE SCALE GENOMIC DNA]</scope>
</reference>
<name>A0ABP0AXY8_9PEZI</name>
<evidence type="ECO:0008006" key="4">
    <source>
        <dbReference type="Google" id="ProtNLM"/>
    </source>
</evidence>
<feature type="region of interest" description="Disordered" evidence="1">
    <location>
        <begin position="622"/>
        <end position="649"/>
    </location>
</feature>
<keyword evidence="3" id="KW-1185">Reference proteome</keyword>
<gene>
    <name evidence="2" type="ORF">SEUCBS140593_001419</name>
</gene>
<organism evidence="2 3">
    <name type="scientific">Sporothrix eucalyptigena</name>
    <dbReference type="NCBI Taxonomy" id="1812306"/>
    <lineage>
        <taxon>Eukaryota</taxon>
        <taxon>Fungi</taxon>
        <taxon>Dikarya</taxon>
        <taxon>Ascomycota</taxon>
        <taxon>Pezizomycotina</taxon>
        <taxon>Sordariomycetes</taxon>
        <taxon>Sordariomycetidae</taxon>
        <taxon>Ophiostomatales</taxon>
        <taxon>Ophiostomataceae</taxon>
        <taxon>Sporothrix</taxon>
    </lineage>
</organism>
<sequence length="852" mass="91625">MNYTRKRNVESPGASNEAVVERLGRIEALLEEQGQRLHSLFVRGAVSSSFDGSHISISPKVSIDATAADTETSDTADTSLLASHTSGGPSTSIQFPRSPFHLAPEFPPVSTISLGGLTAAGTPGSTAASSPPPPIPSPIVVNPLLGIGASHQHSIYQQQQQLPFFHQHAPIPYHGTSTATSAPAFGLSAGTYSFPSGSGLTPSGSRSFLTGKTSSVPNSDISSLNFEHGQFLIPHEHSTAANTLLSLPLVNFFLEHRQKVSNNKMLSRKKSTTGAVTSPPTVPQHSFSYARTYFFDLETSLPLPPQLNENYGVNFAPAVIPSSFMATSQPAMLDDLVRNYFAHVHPSAPLFSIAQFRQWNYVVCRQGSDDKIETAICLVVWALGSLVPPLQGSVTASSPPKPLSSPVKQQQQQQQRQAERDRFALSLFQPALKIIIHHALWEFGPASLTTCQALLLAASYFSHIGRPLHNARMVYLASRLLIRVIEDDRAAELDVPRSGIEPLADRMPLPASLDPDDEGTEFGQGIGIIPDNESATGGRTTPGNKRKRGETDIYTATVASEAEYGVNASASGSGAGSAAGTGVLGIDNSGVGKMLPISAELNRQLEAWYHAMPDNIRPPLNSTRRSSGTEANSAGDAVFDTGSIDIGENDPQWHDTQQQQHTTHTLSERVQILRIHYYAARHIIHRPFVLGVAWQQQQQIQARESADVRSSEEMSKTAQAKTALPRSKSAAALVSSSVLPQPSPADVLEKCAICVDSCVAYLVHVLPLLERRSPYLWSFCQSSMACLLVLLVADACPGITSSMSHARQGAARSINIGLLRDGVASRLRQWATPGSSFEAELRIVESFPMDPT</sequence>
<feature type="region of interest" description="Disordered" evidence="1">
    <location>
        <begin position="393"/>
        <end position="416"/>
    </location>
</feature>
<feature type="region of interest" description="Disordered" evidence="1">
    <location>
        <begin position="704"/>
        <end position="723"/>
    </location>
</feature>
<protein>
    <recommendedName>
        <fullName evidence="4">C6 zinc finger domain containing protein</fullName>
    </recommendedName>
</protein>
<dbReference type="Proteomes" id="UP001642482">
    <property type="component" value="Unassembled WGS sequence"/>
</dbReference>
<dbReference type="PANTHER" id="PTHR47785">
    <property type="entry name" value="ZN(II)2CYS6 TRANSCRIPTION FACTOR (EUROFUNG)-RELATED-RELATED"/>
    <property type="match status" value="1"/>
</dbReference>
<dbReference type="CDD" id="cd12148">
    <property type="entry name" value="fungal_TF_MHR"/>
    <property type="match status" value="1"/>
</dbReference>
<evidence type="ECO:0000313" key="3">
    <source>
        <dbReference type="Proteomes" id="UP001642482"/>
    </source>
</evidence>
<feature type="compositionally biased region" description="Polar residues" evidence="1">
    <location>
        <begin position="533"/>
        <end position="543"/>
    </location>
</feature>
<feature type="compositionally biased region" description="Low complexity" evidence="1">
    <location>
        <begin position="404"/>
        <end position="416"/>
    </location>
</feature>
<evidence type="ECO:0000256" key="1">
    <source>
        <dbReference type="SAM" id="MobiDB-lite"/>
    </source>
</evidence>
<comment type="caution">
    <text evidence="2">The sequence shown here is derived from an EMBL/GenBank/DDBJ whole genome shotgun (WGS) entry which is preliminary data.</text>
</comment>
<accession>A0ABP0AXY8</accession>
<proteinExistence type="predicted"/>
<dbReference type="EMBL" id="CAWUHD010000008">
    <property type="protein sequence ID" value="CAK7212158.1"/>
    <property type="molecule type" value="Genomic_DNA"/>
</dbReference>
<feature type="compositionally biased region" description="Basic and acidic residues" evidence="1">
    <location>
        <begin position="704"/>
        <end position="715"/>
    </location>
</feature>
<feature type="region of interest" description="Disordered" evidence="1">
    <location>
        <begin position="527"/>
        <end position="548"/>
    </location>
</feature>